<evidence type="ECO:0000313" key="6">
    <source>
        <dbReference type="Proteomes" id="UP001596492"/>
    </source>
</evidence>
<dbReference type="SUPFAM" id="SSF46785">
    <property type="entry name" value="Winged helix' DNA-binding domain"/>
    <property type="match status" value="1"/>
</dbReference>
<dbReference type="PANTHER" id="PTHR42756:SF1">
    <property type="entry name" value="TRANSCRIPTIONAL REPRESSOR OF EMRAB OPERON"/>
    <property type="match status" value="1"/>
</dbReference>
<keyword evidence="6" id="KW-1185">Reference proteome</keyword>
<dbReference type="Proteomes" id="UP001596492">
    <property type="component" value="Unassembled WGS sequence"/>
</dbReference>
<dbReference type="RefSeq" id="WP_382166775.1">
    <property type="nucleotide sequence ID" value="NZ_JBHTBR010000004.1"/>
</dbReference>
<reference evidence="6" key="1">
    <citation type="journal article" date="2019" name="Int. J. Syst. Evol. Microbiol.">
        <title>The Global Catalogue of Microorganisms (GCM) 10K type strain sequencing project: providing services to taxonomists for standard genome sequencing and annotation.</title>
        <authorList>
            <consortium name="The Broad Institute Genomics Platform"/>
            <consortium name="The Broad Institute Genome Sequencing Center for Infectious Disease"/>
            <person name="Wu L."/>
            <person name="Ma J."/>
        </authorList>
    </citation>
    <scope>NUCLEOTIDE SEQUENCE [LARGE SCALE GENOMIC DNA]</scope>
    <source>
        <strain evidence="6">CCUG 51308</strain>
    </source>
</reference>
<dbReference type="PROSITE" id="PS50995">
    <property type="entry name" value="HTH_MARR_2"/>
    <property type="match status" value="1"/>
</dbReference>
<accession>A0ABW2IKH7</accession>
<evidence type="ECO:0000259" key="4">
    <source>
        <dbReference type="PROSITE" id="PS50995"/>
    </source>
</evidence>
<evidence type="ECO:0000256" key="1">
    <source>
        <dbReference type="ARBA" id="ARBA00023015"/>
    </source>
</evidence>
<dbReference type="InterPro" id="IPR036388">
    <property type="entry name" value="WH-like_DNA-bd_sf"/>
</dbReference>
<feature type="domain" description="HTH marR-type" evidence="4">
    <location>
        <begin position="27"/>
        <end position="149"/>
    </location>
</feature>
<comment type="caution">
    <text evidence="5">The sequence shown here is derived from an EMBL/GenBank/DDBJ whole genome shotgun (WGS) entry which is preliminary data.</text>
</comment>
<dbReference type="Gene3D" id="1.10.10.10">
    <property type="entry name" value="Winged helix-like DNA-binding domain superfamily/Winged helix DNA-binding domain"/>
    <property type="match status" value="1"/>
</dbReference>
<gene>
    <name evidence="5" type="ORF">ACFQS8_07945</name>
</gene>
<dbReference type="InterPro" id="IPR036390">
    <property type="entry name" value="WH_DNA-bd_sf"/>
</dbReference>
<name>A0ABW2IKH7_9PROT</name>
<dbReference type="EMBL" id="JBHTBR010000004">
    <property type="protein sequence ID" value="MFC7291543.1"/>
    <property type="molecule type" value="Genomic_DNA"/>
</dbReference>
<sequence>MFFLKELPSRATLETYAKTYKQMNVEAVQAGLVLMRRASLLEREIEAYFADYELSQLRFHILIVIDREVARDSLTMTEILARIDVSKPVMTRTLSGLETQGLITIMGDEKDKRLKHVCLTKMGKDKLHAVLPGYHALINHMMQEGENVL</sequence>
<protein>
    <submittedName>
        <fullName evidence="5">MarR family winged helix-turn-helix transcriptional regulator</fullName>
    </submittedName>
</protein>
<dbReference type="PANTHER" id="PTHR42756">
    <property type="entry name" value="TRANSCRIPTIONAL REGULATOR, MARR"/>
    <property type="match status" value="1"/>
</dbReference>
<evidence type="ECO:0000313" key="5">
    <source>
        <dbReference type="EMBL" id="MFC7291543.1"/>
    </source>
</evidence>
<dbReference type="SMART" id="SM00347">
    <property type="entry name" value="HTH_MARR"/>
    <property type="match status" value="1"/>
</dbReference>
<keyword evidence="3" id="KW-0804">Transcription</keyword>
<evidence type="ECO:0000256" key="3">
    <source>
        <dbReference type="ARBA" id="ARBA00023163"/>
    </source>
</evidence>
<proteinExistence type="predicted"/>
<keyword evidence="2" id="KW-0238">DNA-binding</keyword>
<dbReference type="Pfam" id="PF12802">
    <property type="entry name" value="MarR_2"/>
    <property type="match status" value="1"/>
</dbReference>
<keyword evidence="1" id="KW-0805">Transcription regulation</keyword>
<organism evidence="5 6">
    <name type="scientific">Hirschia litorea</name>
    <dbReference type="NCBI Taxonomy" id="1199156"/>
    <lineage>
        <taxon>Bacteria</taxon>
        <taxon>Pseudomonadati</taxon>
        <taxon>Pseudomonadota</taxon>
        <taxon>Alphaproteobacteria</taxon>
        <taxon>Hyphomonadales</taxon>
        <taxon>Hyphomonadaceae</taxon>
        <taxon>Hirschia</taxon>
    </lineage>
</organism>
<dbReference type="InterPro" id="IPR000835">
    <property type="entry name" value="HTH_MarR-typ"/>
</dbReference>
<evidence type="ECO:0000256" key="2">
    <source>
        <dbReference type="ARBA" id="ARBA00023125"/>
    </source>
</evidence>